<name>T1JR87_TETUR</name>
<dbReference type="AlphaFoldDB" id="T1JR87"/>
<dbReference type="EMBL" id="CAEY01000446">
    <property type="status" value="NOT_ANNOTATED_CDS"/>
    <property type="molecule type" value="Genomic_DNA"/>
</dbReference>
<reference evidence="1" key="2">
    <citation type="submission" date="2015-06" db="UniProtKB">
        <authorList>
            <consortium name="EnsemblMetazoa"/>
        </authorList>
    </citation>
    <scope>IDENTIFICATION</scope>
</reference>
<dbReference type="EnsemblMetazoa" id="tetur01g06000.1">
    <property type="protein sequence ID" value="tetur01g06000.1"/>
    <property type="gene ID" value="tetur01g06000"/>
</dbReference>
<dbReference type="HOGENOM" id="CLU_3052908_0_0_1"/>
<accession>T1JR87</accession>
<protein>
    <submittedName>
        <fullName evidence="1">Uncharacterized protein</fullName>
    </submittedName>
</protein>
<evidence type="ECO:0000313" key="1">
    <source>
        <dbReference type="EnsemblMetazoa" id="tetur01g06000.1"/>
    </source>
</evidence>
<proteinExistence type="predicted"/>
<keyword evidence="2" id="KW-1185">Reference proteome</keyword>
<organism evidence="1 2">
    <name type="scientific">Tetranychus urticae</name>
    <name type="common">Two-spotted spider mite</name>
    <dbReference type="NCBI Taxonomy" id="32264"/>
    <lineage>
        <taxon>Eukaryota</taxon>
        <taxon>Metazoa</taxon>
        <taxon>Ecdysozoa</taxon>
        <taxon>Arthropoda</taxon>
        <taxon>Chelicerata</taxon>
        <taxon>Arachnida</taxon>
        <taxon>Acari</taxon>
        <taxon>Acariformes</taxon>
        <taxon>Trombidiformes</taxon>
        <taxon>Prostigmata</taxon>
        <taxon>Eleutherengona</taxon>
        <taxon>Raphignathae</taxon>
        <taxon>Tetranychoidea</taxon>
        <taxon>Tetranychidae</taxon>
        <taxon>Tetranychus</taxon>
    </lineage>
</organism>
<reference evidence="2" key="1">
    <citation type="submission" date="2011-08" db="EMBL/GenBank/DDBJ databases">
        <authorList>
            <person name="Rombauts S."/>
        </authorList>
    </citation>
    <scope>NUCLEOTIDE SEQUENCE</scope>
    <source>
        <strain evidence="2">London</strain>
    </source>
</reference>
<sequence>MDLNCVLDQKSCYSSSYLLSSAVCQGGNLSGGKSFCCCYSTYQQPFMTIEPNDV</sequence>
<evidence type="ECO:0000313" key="2">
    <source>
        <dbReference type="Proteomes" id="UP000015104"/>
    </source>
</evidence>
<dbReference type="Proteomes" id="UP000015104">
    <property type="component" value="Unassembled WGS sequence"/>
</dbReference>